<organism evidence="1 2">
    <name type="scientific">Catharanthus roseus</name>
    <name type="common">Madagascar periwinkle</name>
    <name type="synonym">Vinca rosea</name>
    <dbReference type="NCBI Taxonomy" id="4058"/>
    <lineage>
        <taxon>Eukaryota</taxon>
        <taxon>Viridiplantae</taxon>
        <taxon>Streptophyta</taxon>
        <taxon>Embryophyta</taxon>
        <taxon>Tracheophyta</taxon>
        <taxon>Spermatophyta</taxon>
        <taxon>Magnoliopsida</taxon>
        <taxon>eudicotyledons</taxon>
        <taxon>Gunneridae</taxon>
        <taxon>Pentapetalae</taxon>
        <taxon>asterids</taxon>
        <taxon>lamiids</taxon>
        <taxon>Gentianales</taxon>
        <taxon>Apocynaceae</taxon>
        <taxon>Rauvolfioideae</taxon>
        <taxon>Vinceae</taxon>
        <taxon>Catharanthinae</taxon>
        <taxon>Catharanthus</taxon>
    </lineage>
</organism>
<evidence type="ECO:0000313" key="2">
    <source>
        <dbReference type="Proteomes" id="UP001060085"/>
    </source>
</evidence>
<gene>
    <name evidence="1" type="ORF">M9H77_25405</name>
</gene>
<comment type="caution">
    <text evidence="1">The sequence shown here is derived from an EMBL/GenBank/DDBJ whole genome shotgun (WGS) entry which is preliminary data.</text>
</comment>
<keyword evidence="2" id="KW-1185">Reference proteome</keyword>
<protein>
    <submittedName>
        <fullName evidence="1">Uncharacterized protein</fullName>
    </submittedName>
</protein>
<proteinExistence type="predicted"/>
<accession>A0ACC0A9H3</accession>
<evidence type="ECO:0000313" key="1">
    <source>
        <dbReference type="EMBL" id="KAI5656612.1"/>
    </source>
</evidence>
<dbReference type="Proteomes" id="UP001060085">
    <property type="component" value="Linkage Group LG06"/>
</dbReference>
<dbReference type="EMBL" id="CM044706">
    <property type="protein sequence ID" value="KAI5656612.1"/>
    <property type="molecule type" value="Genomic_DNA"/>
</dbReference>
<sequence length="198" mass="22168">MPKPVVGPRRRTNPLIWCVAIICTILTVAVIITGIAVFIGYLAIRPKIPQITVKSAQLDLVDYDQAGILTVRVIIIIKAENDNEKAHASFYDTDFVLGFQGIKLDILRAPPFDVKKNSSLEYIFIAESKPVALDPEEQDSIDFALSQNVVNFYLKGTCRTRWRVGPLGSVKFWLHLDCRLQLPRNGDVVDPKCSTKSK</sequence>
<name>A0ACC0A9H3_CATRO</name>
<reference evidence="2" key="1">
    <citation type="journal article" date="2023" name="Nat. Plants">
        <title>Single-cell RNA sequencing provides a high-resolution roadmap for understanding the multicellular compartmentation of specialized metabolism.</title>
        <authorList>
            <person name="Sun S."/>
            <person name="Shen X."/>
            <person name="Li Y."/>
            <person name="Li Y."/>
            <person name="Wang S."/>
            <person name="Li R."/>
            <person name="Zhang H."/>
            <person name="Shen G."/>
            <person name="Guo B."/>
            <person name="Wei J."/>
            <person name="Xu J."/>
            <person name="St-Pierre B."/>
            <person name="Chen S."/>
            <person name="Sun C."/>
        </authorList>
    </citation>
    <scope>NUCLEOTIDE SEQUENCE [LARGE SCALE GENOMIC DNA]</scope>
</reference>